<comment type="caution">
    <text evidence="2">The sequence shown here is derived from an EMBL/GenBank/DDBJ whole genome shotgun (WGS) entry which is preliminary data.</text>
</comment>
<reference evidence="2" key="1">
    <citation type="submission" date="2023-10" db="EMBL/GenBank/DDBJ databases">
        <authorList>
            <person name="Chen Y."/>
            <person name="Shah S."/>
            <person name="Dougan E. K."/>
            <person name="Thang M."/>
            <person name="Chan C."/>
        </authorList>
    </citation>
    <scope>NUCLEOTIDE SEQUENCE [LARGE SCALE GENOMIC DNA]</scope>
</reference>
<organism evidence="2 3">
    <name type="scientific">Prorocentrum cordatum</name>
    <dbReference type="NCBI Taxonomy" id="2364126"/>
    <lineage>
        <taxon>Eukaryota</taxon>
        <taxon>Sar</taxon>
        <taxon>Alveolata</taxon>
        <taxon>Dinophyceae</taxon>
        <taxon>Prorocentrales</taxon>
        <taxon>Prorocentraceae</taxon>
        <taxon>Prorocentrum</taxon>
    </lineage>
</organism>
<gene>
    <name evidence="2" type="ORF">PCOR1329_LOCUS33728</name>
</gene>
<evidence type="ECO:0000313" key="3">
    <source>
        <dbReference type="Proteomes" id="UP001189429"/>
    </source>
</evidence>
<proteinExistence type="predicted"/>
<feature type="region of interest" description="Disordered" evidence="1">
    <location>
        <begin position="26"/>
        <end position="54"/>
    </location>
</feature>
<protein>
    <submittedName>
        <fullName evidence="2">Uncharacterized protein</fullName>
    </submittedName>
</protein>
<feature type="compositionally biased region" description="Polar residues" evidence="1">
    <location>
        <begin position="35"/>
        <end position="47"/>
    </location>
</feature>
<name>A0ABN9SYB7_9DINO</name>
<dbReference type="EMBL" id="CAUYUJ010014163">
    <property type="protein sequence ID" value="CAK0837582.1"/>
    <property type="molecule type" value="Genomic_DNA"/>
</dbReference>
<sequence length="119" mass="13245">MEVMIAEAKLAIEPGWTGQPAKMEKRLTAAPDSAKSPTDTIEQQATDTDWRHRRRCSGGQPRVCVVVGFRAEEARGGEGGRAVNVIVRRRLASRSEGKPRVCSRRNLGTTDQLRMWDAR</sequence>
<dbReference type="Proteomes" id="UP001189429">
    <property type="component" value="Unassembled WGS sequence"/>
</dbReference>
<accession>A0ABN9SYB7</accession>
<feature type="region of interest" description="Disordered" evidence="1">
    <location>
        <begin position="93"/>
        <end position="119"/>
    </location>
</feature>
<evidence type="ECO:0000256" key="1">
    <source>
        <dbReference type="SAM" id="MobiDB-lite"/>
    </source>
</evidence>
<evidence type="ECO:0000313" key="2">
    <source>
        <dbReference type="EMBL" id="CAK0837582.1"/>
    </source>
</evidence>
<keyword evidence="3" id="KW-1185">Reference proteome</keyword>